<dbReference type="HOGENOM" id="CLU_028180_0_0_10"/>
<proteinExistence type="predicted"/>
<evidence type="ECO:0008006" key="3">
    <source>
        <dbReference type="Google" id="ProtNLM"/>
    </source>
</evidence>
<accession>E0NPR8</accession>
<gene>
    <name evidence="1" type="ORF">HMPREF0658_0169</name>
</gene>
<dbReference type="BioCyc" id="PMAR862515-HMP:GMOO-175-MONOMER"/>
<reference evidence="1" key="1">
    <citation type="submission" date="2010-07" db="EMBL/GenBank/DDBJ databases">
        <authorList>
            <person name="Muzny D."/>
            <person name="Qin X."/>
            <person name="Deng J."/>
            <person name="Jiang H."/>
            <person name="Liu Y."/>
            <person name="Qu J."/>
            <person name="Song X.-Z."/>
            <person name="Zhang L."/>
            <person name="Thornton R."/>
            <person name="Coyle M."/>
            <person name="Francisco L."/>
            <person name="Jackson L."/>
            <person name="Javaid M."/>
            <person name="Korchina V."/>
            <person name="Kovar C."/>
            <person name="Mata R."/>
            <person name="Mathew T."/>
            <person name="Ngo R."/>
            <person name="Nguyen L."/>
            <person name="Nguyen N."/>
            <person name="Okwuonu G."/>
            <person name="Ongeri F."/>
            <person name="Pham C."/>
            <person name="Simmons D."/>
            <person name="Wilczek-Boney K."/>
            <person name="Hale W."/>
            <person name="Jakkamsetti A."/>
            <person name="Pham P."/>
            <person name="Ruth R."/>
            <person name="San Lucas F."/>
            <person name="Warren J."/>
            <person name="Zhang J."/>
            <person name="Zhao Z."/>
            <person name="Zhou C."/>
            <person name="Zhu D."/>
            <person name="Lee S."/>
            <person name="Bess C."/>
            <person name="Blankenburg K."/>
            <person name="Forbes L."/>
            <person name="Fu Q."/>
            <person name="Gubbala S."/>
            <person name="Hirani K."/>
            <person name="Jayaseelan J.C."/>
            <person name="Lara F."/>
            <person name="Munidasa M."/>
            <person name="Palculict T."/>
            <person name="Patil S."/>
            <person name="Pu L.-L."/>
            <person name="Saada N."/>
            <person name="Tang L."/>
            <person name="Weissenberger G."/>
            <person name="Zhu Y."/>
            <person name="Hemphill L."/>
            <person name="Shang Y."/>
            <person name="Youmans B."/>
            <person name="Ayvaz T."/>
            <person name="Ross M."/>
            <person name="Santibanez J."/>
            <person name="Aqrawi P."/>
            <person name="Gross S."/>
            <person name="Joshi V."/>
            <person name="Fowler G."/>
            <person name="Nazareth L."/>
            <person name="Reid J."/>
            <person name="Worley K."/>
            <person name="Petrosino J."/>
            <person name="Highlander S."/>
            <person name="Gibbs R."/>
        </authorList>
    </citation>
    <scope>NUCLEOTIDE SEQUENCE [LARGE SCALE GENOMIC DNA]</scope>
    <source>
        <strain evidence="1">DSM 16973</strain>
    </source>
</reference>
<evidence type="ECO:0000313" key="2">
    <source>
        <dbReference type="Proteomes" id="UP000004394"/>
    </source>
</evidence>
<comment type="caution">
    <text evidence="1">The sequence shown here is derived from an EMBL/GenBank/DDBJ whole genome shotgun (WGS) entry which is preliminary data.</text>
</comment>
<dbReference type="EMBL" id="AEEI01000007">
    <property type="protein sequence ID" value="EFM02900.1"/>
    <property type="molecule type" value="Genomic_DNA"/>
</dbReference>
<dbReference type="AlphaFoldDB" id="E0NPR8"/>
<sequence length="607" mass="67554">MTKKKIINVRKETDTMKTKIILSLALLAMLAACSKNDDNVPDDPKGKIDITQSIEFKVNVKDFNAEKDVAGSRAAQQPDTISKKTVDLGNNLLAEVTVQRDTAQTQAPTTRVLDDDTYTMLVFQGSGISYTLKARVTGTLKDGKFRPGKGVRLDPGNYTFVLHNNCMEYVTTVFGTPGLKFTRADADKALLGQTPYTVTATPDPQYVDFEMSHVGNRMRIKLTGWMPIQASTTASIQDYNYGVLPENSTIELPYSGDVGWDGHLQNIDLPLTFPGSTTLNADGTYTTTSNEYLYFVPGTRMEGLKLKFTGGQIYKTKMKDVTVQLISLVDPATHVAHAMGINESYLVNINLKYNFLYLMSDGTTDFLNSTQYTALRADDGKTKIYRDKAGNLLATPKVPIAVVLSQSKGMAIALKDAGGGATYSWTSNFTYMNQQVNKSMIDHPGGPTPLFALENGYSETWDASASMDNTTVKGNSSDFPAFKAAADYNPGVSVSGTMVSKKWYLPAYGEWKYVFTVLGFSDITKVNRWDIYPWYGDLVRMAFTQVGGTVLNVDYDTRYWSSTEYRHYSWSRFCAGAVELRRESCYWSGYEKVDNAQIRVRPFIRYK</sequence>
<dbReference type="Proteomes" id="UP000004394">
    <property type="component" value="Unassembled WGS sequence"/>
</dbReference>
<protein>
    <recommendedName>
        <fullName evidence="3">Fibrobacter succinogene major paralogous domain protein</fullName>
    </recommendedName>
</protein>
<name>E0NPR8_9BACT</name>
<dbReference type="PROSITE" id="PS51257">
    <property type="entry name" value="PROKAR_LIPOPROTEIN"/>
    <property type="match status" value="1"/>
</dbReference>
<organism evidence="1 2">
    <name type="scientific">Hoylesella marshii DSM 16973 = JCM 13450</name>
    <dbReference type="NCBI Taxonomy" id="862515"/>
    <lineage>
        <taxon>Bacteria</taxon>
        <taxon>Pseudomonadati</taxon>
        <taxon>Bacteroidota</taxon>
        <taxon>Bacteroidia</taxon>
        <taxon>Bacteroidales</taxon>
        <taxon>Prevotellaceae</taxon>
        <taxon>Hoylesella</taxon>
    </lineage>
</organism>
<evidence type="ECO:0000313" key="1">
    <source>
        <dbReference type="EMBL" id="EFM02900.1"/>
    </source>
</evidence>
<keyword evidence="2" id="KW-1185">Reference proteome</keyword>